<reference evidence="3 4" key="1">
    <citation type="submission" date="2021-12" db="EMBL/GenBank/DDBJ databases">
        <title>Discovery of the Pendulisporaceae a myxobacterial family with distinct sporulation behavior and unique specialized metabolism.</title>
        <authorList>
            <person name="Garcia R."/>
            <person name="Popoff A."/>
            <person name="Bader C.D."/>
            <person name="Loehr J."/>
            <person name="Walesch S."/>
            <person name="Walt C."/>
            <person name="Boldt J."/>
            <person name="Bunk B."/>
            <person name="Haeckl F.J.F.P.J."/>
            <person name="Gunesch A.P."/>
            <person name="Birkelbach J."/>
            <person name="Nuebel U."/>
            <person name="Pietschmann T."/>
            <person name="Bach T."/>
            <person name="Mueller R."/>
        </authorList>
    </citation>
    <scope>NUCLEOTIDE SEQUENCE [LARGE SCALE GENOMIC DNA]</scope>
    <source>
        <strain evidence="3 4">MSr11954</strain>
    </source>
</reference>
<evidence type="ECO:0000256" key="1">
    <source>
        <dbReference type="ARBA" id="ARBA00006817"/>
    </source>
</evidence>
<organism evidence="3 4">
    <name type="scientific">Pendulispora albinea</name>
    <dbReference type="NCBI Taxonomy" id="2741071"/>
    <lineage>
        <taxon>Bacteria</taxon>
        <taxon>Pseudomonadati</taxon>
        <taxon>Myxococcota</taxon>
        <taxon>Myxococcia</taxon>
        <taxon>Myxococcales</taxon>
        <taxon>Sorangiineae</taxon>
        <taxon>Pendulisporaceae</taxon>
        <taxon>Pendulispora</taxon>
    </lineage>
</organism>
<feature type="domain" description="Activator of Hsp90 ATPase homologue 1/2-like C-terminal" evidence="2">
    <location>
        <begin position="21"/>
        <end position="154"/>
    </location>
</feature>
<dbReference type="InterPro" id="IPR023393">
    <property type="entry name" value="START-like_dom_sf"/>
</dbReference>
<dbReference type="SUPFAM" id="SSF55961">
    <property type="entry name" value="Bet v1-like"/>
    <property type="match status" value="1"/>
</dbReference>
<evidence type="ECO:0000313" key="3">
    <source>
        <dbReference type="EMBL" id="WXB12082.1"/>
    </source>
</evidence>
<dbReference type="CDD" id="cd07826">
    <property type="entry name" value="SRPBCC_CalC_Aha1-like_9"/>
    <property type="match status" value="1"/>
</dbReference>
<gene>
    <name evidence="3" type="ORF">LZC94_30035</name>
</gene>
<accession>A0ABZ2LME8</accession>
<comment type="similarity">
    <text evidence="1">Belongs to the AHA1 family.</text>
</comment>
<evidence type="ECO:0000313" key="4">
    <source>
        <dbReference type="Proteomes" id="UP001370348"/>
    </source>
</evidence>
<name>A0ABZ2LME8_9BACT</name>
<dbReference type="Pfam" id="PF08327">
    <property type="entry name" value="AHSA1"/>
    <property type="match status" value="1"/>
</dbReference>
<dbReference type="RefSeq" id="WP_394821699.1">
    <property type="nucleotide sequence ID" value="NZ_CP089984.1"/>
</dbReference>
<dbReference type="Proteomes" id="UP001370348">
    <property type="component" value="Chromosome"/>
</dbReference>
<protein>
    <submittedName>
        <fullName evidence="3">SRPBCC family protein</fullName>
    </submittedName>
</protein>
<sequence>MNKTTMEQISDRELSITRTFNAPPRIVFDAWTRADLVKRWWAPKSLGVVMASCEADIRVGGAYRYVLRNNGEDIAFSGKYTEITPHSRLVYTHYFEPMFDAGAVIVTVTFIERDGKTVLTSRELYPSKEVLEGALASGMEAGMRDTFDQLDALVASLG</sequence>
<evidence type="ECO:0000259" key="2">
    <source>
        <dbReference type="Pfam" id="PF08327"/>
    </source>
</evidence>
<dbReference type="EMBL" id="CP089984">
    <property type="protein sequence ID" value="WXB12082.1"/>
    <property type="molecule type" value="Genomic_DNA"/>
</dbReference>
<dbReference type="InterPro" id="IPR013538">
    <property type="entry name" value="ASHA1/2-like_C"/>
</dbReference>
<keyword evidence="4" id="KW-1185">Reference proteome</keyword>
<proteinExistence type="inferred from homology"/>
<dbReference type="Gene3D" id="3.30.530.20">
    <property type="match status" value="1"/>
</dbReference>